<dbReference type="PROSITE" id="PS00018">
    <property type="entry name" value="EF_HAND_1"/>
    <property type="match status" value="4"/>
</dbReference>
<comment type="function">
    <text evidence="1">Potential calcium sensor.</text>
</comment>
<proteinExistence type="predicted"/>
<dbReference type="InterPro" id="IPR002048">
    <property type="entry name" value="EF_hand_dom"/>
</dbReference>
<dbReference type="EMBL" id="JABEZW010000007">
    <property type="protein sequence ID" value="MBA0770184.1"/>
    <property type="molecule type" value="Genomic_DNA"/>
</dbReference>
<dbReference type="Pfam" id="PF13499">
    <property type="entry name" value="EF-hand_7"/>
    <property type="match status" value="2"/>
</dbReference>
<feature type="domain" description="EF-hand" evidence="5">
    <location>
        <begin position="44"/>
        <end position="79"/>
    </location>
</feature>
<dbReference type="SMART" id="SM00054">
    <property type="entry name" value="EFh"/>
    <property type="match status" value="4"/>
</dbReference>
<keyword evidence="2" id="KW-0479">Metal-binding</keyword>
<dbReference type="FunFam" id="1.10.238.10:FF:000336">
    <property type="entry name" value="HLH domain-containing protein"/>
    <property type="match status" value="1"/>
</dbReference>
<dbReference type="CDD" id="cd00051">
    <property type="entry name" value="EFh"/>
    <property type="match status" value="3"/>
</dbReference>
<feature type="domain" description="EF-hand" evidence="5">
    <location>
        <begin position="152"/>
        <end position="187"/>
    </location>
</feature>
<evidence type="ECO:0000259" key="5">
    <source>
        <dbReference type="PROSITE" id="PS50222"/>
    </source>
</evidence>
<dbReference type="Proteomes" id="UP000593568">
    <property type="component" value="Unassembled WGS sequence"/>
</dbReference>
<evidence type="ECO:0000256" key="1">
    <source>
        <dbReference type="ARBA" id="ARBA00003291"/>
    </source>
</evidence>
<organism evidence="6 7">
    <name type="scientific">Gossypium trilobum</name>
    <dbReference type="NCBI Taxonomy" id="34281"/>
    <lineage>
        <taxon>Eukaryota</taxon>
        <taxon>Viridiplantae</taxon>
        <taxon>Streptophyta</taxon>
        <taxon>Embryophyta</taxon>
        <taxon>Tracheophyta</taxon>
        <taxon>Spermatophyta</taxon>
        <taxon>Magnoliopsida</taxon>
        <taxon>eudicotyledons</taxon>
        <taxon>Gunneridae</taxon>
        <taxon>Pentapetalae</taxon>
        <taxon>rosids</taxon>
        <taxon>malvids</taxon>
        <taxon>Malvales</taxon>
        <taxon>Malvaceae</taxon>
        <taxon>Malvoideae</taxon>
        <taxon>Gossypium</taxon>
    </lineage>
</organism>
<dbReference type="InterPro" id="IPR039647">
    <property type="entry name" value="EF_hand_pair_protein_CML-like"/>
</dbReference>
<feature type="domain" description="EF-hand" evidence="5">
    <location>
        <begin position="80"/>
        <end position="115"/>
    </location>
</feature>
<dbReference type="PANTHER" id="PTHR10891">
    <property type="entry name" value="EF-HAND CALCIUM-BINDING DOMAIN CONTAINING PROTEIN"/>
    <property type="match status" value="1"/>
</dbReference>
<dbReference type="FunFam" id="1.10.238.10:FF:000089">
    <property type="entry name" value="calmodulin-like protein 3"/>
    <property type="match status" value="1"/>
</dbReference>
<dbReference type="InterPro" id="IPR011992">
    <property type="entry name" value="EF-hand-dom_pair"/>
</dbReference>
<evidence type="ECO:0000256" key="4">
    <source>
        <dbReference type="ARBA" id="ARBA00022837"/>
    </source>
</evidence>
<dbReference type="GO" id="GO:0005737">
    <property type="term" value="C:cytoplasm"/>
    <property type="evidence" value="ECO:0007669"/>
    <property type="project" value="UniProtKB-ARBA"/>
</dbReference>
<name>A0A7J9EBN1_9ROSI</name>
<gene>
    <name evidence="6" type="ORF">Gotri_018852</name>
</gene>
<feature type="domain" description="EF-hand" evidence="5">
    <location>
        <begin position="116"/>
        <end position="151"/>
    </location>
</feature>
<sequence>MSKLSFIEFKYGAFPRKLSRKPTTQLSINKDSLKSNVSSRTYQPNVEEMKWVFDKFDTNKDGKISKEEYKSALKVLGKGMTGAEVTKAFTAIDTDGDGFIDYKEFMEMMQNMGEGINVNDIQSAFRVYDLDGNGKISAEELMAVLKKMGERCNLETCRKMIRGVDADGDGLIDITEFTTMMTRTMKTNFPGTFHLPYSIVLREPVRRITPSYDFLFRHDIFIVKKLNLVKLDRI</sequence>
<dbReference type="Gene3D" id="1.10.238.10">
    <property type="entry name" value="EF-hand"/>
    <property type="match status" value="2"/>
</dbReference>
<evidence type="ECO:0000313" key="7">
    <source>
        <dbReference type="Proteomes" id="UP000593568"/>
    </source>
</evidence>
<dbReference type="GO" id="GO:0005509">
    <property type="term" value="F:calcium ion binding"/>
    <property type="evidence" value="ECO:0007669"/>
    <property type="project" value="InterPro"/>
</dbReference>
<protein>
    <recommendedName>
        <fullName evidence="5">EF-hand domain-containing protein</fullName>
    </recommendedName>
</protein>
<keyword evidence="4" id="KW-0106">Calcium</keyword>
<dbReference type="PRINTS" id="PR00450">
    <property type="entry name" value="RECOVERIN"/>
</dbReference>
<dbReference type="PROSITE" id="PS50222">
    <property type="entry name" value="EF_HAND_2"/>
    <property type="match status" value="4"/>
</dbReference>
<dbReference type="AlphaFoldDB" id="A0A7J9EBN1"/>
<evidence type="ECO:0000256" key="2">
    <source>
        <dbReference type="ARBA" id="ARBA00022723"/>
    </source>
</evidence>
<keyword evidence="7" id="KW-1185">Reference proteome</keyword>
<evidence type="ECO:0000256" key="3">
    <source>
        <dbReference type="ARBA" id="ARBA00022737"/>
    </source>
</evidence>
<dbReference type="InterPro" id="IPR018247">
    <property type="entry name" value="EF_Hand_1_Ca_BS"/>
</dbReference>
<keyword evidence="3" id="KW-0677">Repeat</keyword>
<comment type="caution">
    <text evidence="6">The sequence shown here is derived from an EMBL/GenBank/DDBJ whole genome shotgun (WGS) entry which is preliminary data.</text>
</comment>
<accession>A0A7J9EBN1</accession>
<evidence type="ECO:0000313" key="6">
    <source>
        <dbReference type="EMBL" id="MBA0770184.1"/>
    </source>
</evidence>
<reference evidence="6 7" key="1">
    <citation type="journal article" date="2019" name="Genome Biol. Evol.">
        <title>Insights into the evolution of the New World diploid cottons (Gossypium, subgenus Houzingenia) based on genome sequencing.</title>
        <authorList>
            <person name="Grover C.E."/>
            <person name="Arick M.A. 2nd"/>
            <person name="Thrash A."/>
            <person name="Conover J.L."/>
            <person name="Sanders W.S."/>
            <person name="Peterson D.G."/>
            <person name="Frelichowski J.E."/>
            <person name="Scheffler J.A."/>
            <person name="Scheffler B.E."/>
            <person name="Wendel J.F."/>
        </authorList>
    </citation>
    <scope>NUCLEOTIDE SEQUENCE [LARGE SCALE GENOMIC DNA]</scope>
    <source>
        <strain evidence="6">8</strain>
        <tissue evidence="6">Leaf</tissue>
    </source>
</reference>
<dbReference type="SUPFAM" id="SSF47473">
    <property type="entry name" value="EF-hand"/>
    <property type="match status" value="1"/>
</dbReference>